<evidence type="ECO:0000313" key="2">
    <source>
        <dbReference type="EMBL" id="SUW65458.1"/>
    </source>
</evidence>
<dbReference type="SUPFAM" id="SSF52540">
    <property type="entry name" value="P-loop containing nucleoside triphosphate hydrolases"/>
    <property type="match status" value="1"/>
</dbReference>
<dbReference type="Pfam" id="PF13304">
    <property type="entry name" value="AAA_21"/>
    <property type="match status" value="1"/>
</dbReference>
<name>A0A381CC27_9ENTR</name>
<evidence type="ECO:0000259" key="1">
    <source>
        <dbReference type="Pfam" id="PF13304"/>
    </source>
</evidence>
<dbReference type="InterPro" id="IPR003959">
    <property type="entry name" value="ATPase_AAA_core"/>
</dbReference>
<dbReference type="GO" id="GO:0005524">
    <property type="term" value="F:ATP binding"/>
    <property type="evidence" value="ECO:0007669"/>
    <property type="project" value="InterPro"/>
</dbReference>
<feature type="domain" description="ATPase AAA-type core" evidence="1">
    <location>
        <begin position="213"/>
        <end position="274"/>
    </location>
</feature>
<organism evidence="2 3">
    <name type="scientific">Buttiauxella agrestis</name>
    <dbReference type="NCBI Taxonomy" id="82977"/>
    <lineage>
        <taxon>Bacteria</taxon>
        <taxon>Pseudomonadati</taxon>
        <taxon>Pseudomonadota</taxon>
        <taxon>Gammaproteobacteria</taxon>
        <taxon>Enterobacterales</taxon>
        <taxon>Enterobacteriaceae</taxon>
        <taxon>Buttiauxella</taxon>
    </lineage>
</organism>
<dbReference type="AlphaFoldDB" id="A0A381CC27"/>
<sequence>MTQAAKVYISEILFSSGQKISFEEDEKIIIVGPNNSGKSQTLREIIEISSSATVKTGQVIKKISMHKQGSIQDLENLLKKGGAFINNNYIYGGQSIYYGWLSSWEDKDRLTNICPIFIKNVTANDRLSICNQQNSIAPDAPKSRPQHYLYENSTLMSHISMLFKKAFNKDIMFNYRGGSVLPIHVGKLPTIDGLVDRVSDEYVNLVRQNPLLDMQGDGVKSYAGILFECVVQKLDVTMIDEPEAFLHPPQMRMLGDTLSSEVEKQLFVATHSSDILRGFLEGTKGNVKILRIQREDDTNVVHIIDKKSVEQLWSKPVLRYSNALDSLFHEQVIICEDDSDCRLFNFVADYLEKNSDNVYPDTCYIPTGGKHAVAGIVEALRPSGVPVKAIFDFDLISERNTLTRTLNAFGSEGVQKDEIIKLWERINSAVTQSHKPLTPDEFKTQLLDCISEMPADKISKGKVEELFKQRKPWHDVKVNGFNGLPKGEIRKTYKELEEKLKFLGIFLIPVGEIENFSAETGLHGPSFVEKFLSSRDVEDSELAPLRDFVHCVYSTKISSFKPTGISDETHSNGDKVATEMADAG</sequence>
<dbReference type="InterPro" id="IPR027417">
    <property type="entry name" value="P-loop_NTPase"/>
</dbReference>
<evidence type="ECO:0000313" key="3">
    <source>
        <dbReference type="Proteomes" id="UP000255528"/>
    </source>
</evidence>
<dbReference type="Gene3D" id="3.40.50.300">
    <property type="entry name" value="P-loop containing nucleotide triphosphate hydrolases"/>
    <property type="match status" value="1"/>
</dbReference>
<dbReference type="InterPro" id="IPR051396">
    <property type="entry name" value="Bact_Antivir_Def_Nuclease"/>
</dbReference>
<proteinExistence type="predicted"/>
<gene>
    <name evidence="2" type="ORF">NCTC12119_04003</name>
</gene>
<accession>A0A381CC27</accession>
<dbReference type="RefSeq" id="WP_115631064.1">
    <property type="nucleotide sequence ID" value="NZ_UIGI01000001.1"/>
</dbReference>
<dbReference type="EMBL" id="UIGI01000001">
    <property type="protein sequence ID" value="SUW65458.1"/>
    <property type="molecule type" value="Genomic_DNA"/>
</dbReference>
<dbReference type="GO" id="GO:0016887">
    <property type="term" value="F:ATP hydrolysis activity"/>
    <property type="evidence" value="ECO:0007669"/>
    <property type="project" value="InterPro"/>
</dbReference>
<dbReference type="Proteomes" id="UP000255528">
    <property type="component" value="Unassembled WGS sequence"/>
</dbReference>
<protein>
    <submittedName>
        <fullName evidence="2">Predicted ATPase</fullName>
    </submittedName>
</protein>
<dbReference type="PANTHER" id="PTHR43581">
    <property type="entry name" value="ATP/GTP PHOSPHATASE"/>
    <property type="match status" value="1"/>
</dbReference>
<reference evidence="2 3" key="1">
    <citation type="submission" date="2018-06" db="EMBL/GenBank/DDBJ databases">
        <authorList>
            <consortium name="Pathogen Informatics"/>
            <person name="Doyle S."/>
        </authorList>
    </citation>
    <scope>NUCLEOTIDE SEQUENCE [LARGE SCALE GENOMIC DNA]</scope>
    <source>
        <strain evidence="2 3">NCTC12119</strain>
    </source>
</reference>
<dbReference type="PANTHER" id="PTHR43581:SF4">
    <property type="entry name" value="ATP_GTP PHOSPHATASE"/>
    <property type="match status" value="1"/>
</dbReference>